<dbReference type="Pfam" id="PF07690">
    <property type="entry name" value="MFS_1"/>
    <property type="match status" value="2"/>
</dbReference>
<dbReference type="Gene3D" id="1.20.1250.20">
    <property type="entry name" value="MFS general substrate transporter like domains"/>
    <property type="match status" value="1"/>
</dbReference>
<feature type="transmembrane region" description="Helical" evidence="7">
    <location>
        <begin position="21"/>
        <end position="46"/>
    </location>
</feature>
<feature type="transmembrane region" description="Helical" evidence="7">
    <location>
        <begin position="175"/>
        <end position="194"/>
    </location>
</feature>
<evidence type="ECO:0000313" key="9">
    <source>
        <dbReference type="EMBL" id="KUL32102.1"/>
    </source>
</evidence>
<comment type="subcellular location">
    <subcellularLocation>
        <location evidence="1">Cell membrane</location>
        <topology evidence="1">Multi-pass membrane protein</topology>
    </subcellularLocation>
</comment>
<organism evidence="9 10">
    <name type="scientific">Streptomyces regalis</name>
    <dbReference type="NCBI Taxonomy" id="68262"/>
    <lineage>
        <taxon>Bacteria</taxon>
        <taxon>Bacillati</taxon>
        <taxon>Actinomycetota</taxon>
        <taxon>Actinomycetes</taxon>
        <taxon>Kitasatosporales</taxon>
        <taxon>Streptomycetaceae</taxon>
        <taxon>Streptomyces</taxon>
    </lineage>
</organism>
<evidence type="ECO:0000256" key="7">
    <source>
        <dbReference type="SAM" id="Phobius"/>
    </source>
</evidence>
<dbReference type="CDD" id="cd17321">
    <property type="entry name" value="MFS_MMR_MDR_like"/>
    <property type="match status" value="1"/>
</dbReference>
<dbReference type="PANTHER" id="PTHR42718">
    <property type="entry name" value="MAJOR FACILITATOR SUPERFAMILY MULTIDRUG TRANSPORTER MFSC"/>
    <property type="match status" value="1"/>
</dbReference>
<dbReference type="GO" id="GO:0022857">
    <property type="term" value="F:transmembrane transporter activity"/>
    <property type="evidence" value="ECO:0007669"/>
    <property type="project" value="InterPro"/>
</dbReference>
<dbReference type="PANTHER" id="PTHR42718:SF9">
    <property type="entry name" value="MAJOR FACILITATOR SUPERFAMILY MULTIDRUG TRANSPORTER MFSC"/>
    <property type="match status" value="1"/>
</dbReference>
<feature type="transmembrane region" description="Helical" evidence="7">
    <location>
        <begin position="366"/>
        <end position="390"/>
    </location>
</feature>
<feature type="transmembrane region" description="Helical" evidence="7">
    <location>
        <begin position="428"/>
        <end position="448"/>
    </location>
</feature>
<dbReference type="InterPro" id="IPR036259">
    <property type="entry name" value="MFS_trans_sf"/>
</dbReference>
<evidence type="ECO:0000256" key="4">
    <source>
        <dbReference type="ARBA" id="ARBA00022989"/>
    </source>
</evidence>
<keyword evidence="4 7" id="KW-1133">Transmembrane helix</keyword>
<accession>A0A101JSA2</accession>
<feature type="transmembrane region" description="Helical" evidence="7">
    <location>
        <begin position="236"/>
        <end position="252"/>
    </location>
</feature>
<dbReference type="RefSeq" id="WP_062704695.1">
    <property type="nucleotide sequence ID" value="NZ_LLZG01000231.1"/>
</dbReference>
<evidence type="ECO:0000313" key="10">
    <source>
        <dbReference type="Proteomes" id="UP000053923"/>
    </source>
</evidence>
<keyword evidence="6" id="KW-0046">Antibiotic resistance</keyword>
<dbReference type="InterPro" id="IPR011701">
    <property type="entry name" value="MFS"/>
</dbReference>
<dbReference type="PRINTS" id="PR01036">
    <property type="entry name" value="TCRTETB"/>
</dbReference>
<dbReference type="Gene3D" id="1.20.1720.10">
    <property type="entry name" value="Multidrug resistance protein D"/>
    <property type="match status" value="1"/>
</dbReference>
<keyword evidence="5 7" id="KW-0472">Membrane</keyword>
<feature type="transmembrane region" description="Helical" evidence="7">
    <location>
        <begin position="402"/>
        <end position="422"/>
    </location>
</feature>
<feature type="domain" description="Major facilitator superfamily (MFS) profile" evidence="8">
    <location>
        <begin position="23"/>
        <end position="453"/>
    </location>
</feature>
<reference evidence="10" key="1">
    <citation type="submission" date="2015-10" db="EMBL/GenBank/DDBJ databases">
        <authorList>
            <person name="Ju K.-S."/>
            <person name="Doroghazi J.R."/>
            <person name="Metcalf W.W."/>
        </authorList>
    </citation>
    <scope>NUCLEOTIDE SEQUENCE [LARGE SCALE GENOMIC DNA]</scope>
    <source>
        <strain evidence="10">NRRL 3151</strain>
    </source>
</reference>
<keyword evidence="3 7" id="KW-0812">Transmembrane</keyword>
<feature type="transmembrane region" description="Helical" evidence="7">
    <location>
        <begin position="335"/>
        <end position="354"/>
    </location>
</feature>
<keyword evidence="2" id="KW-0813">Transport</keyword>
<name>A0A101JSA2_9ACTN</name>
<keyword evidence="10" id="KW-1185">Reference proteome</keyword>
<gene>
    <name evidence="9" type="ORF">ADL12_23120</name>
</gene>
<evidence type="ECO:0000259" key="8">
    <source>
        <dbReference type="PROSITE" id="PS50850"/>
    </source>
</evidence>
<dbReference type="GO" id="GO:0046677">
    <property type="term" value="P:response to antibiotic"/>
    <property type="evidence" value="ECO:0007669"/>
    <property type="project" value="UniProtKB-KW"/>
</dbReference>
<evidence type="ECO:0000256" key="3">
    <source>
        <dbReference type="ARBA" id="ARBA00022692"/>
    </source>
</evidence>
<feature type="transmembrane region" description="Helical" evidence="7">
    <location>
        <begin position="300"/>
        <end position="323"/>
    </location>
</feature>
<feature type="transmembrane region" description="Helical" evidence="7">
    <location>
        <begin position="148"/>
        <end position="169"/>
    </location>
</feature>
<feature type="transmembrane region" description="Helical" evidence="7">
    <location>
        <begin position="58"/>
        <end position="77"/>
    </location>
</feature>
<dbReference type="AlphaFoldDB" id="A0A101JSA2"/>
<sequence length="469" mass="47887">MTDHASGSERPGHIPAVEDRWLLVAVAGLLSFVAMLDMNIVNVALADISEGLHVSAATAQWAVLGYQLPVVALLLPVGRWLDGVGLRPALLAATGGFTLCSALAAASPWAAWLIAARIGQGACGAVLFVLMPVLAMRAVRPQVRGRAMSVPATLGPLGAVAGPAMGGLLLDQLGWRSVFLVKIPLCLLALVVAWKAMPRDGRLRRPDRRSSADTALAATGMTVLLLSLTLASDASAWLLLTLAAVPPLWWWLRGPGGRPVAGVLREARLLRAHGAVLALAAGFAAMHYVVALHLQRDDGVSATTTGLTVLAFPLGMALAGPLGGRLADRYRPQPVAVAGAMLTSVGLLLLIPLGDTWSPPDVAWRLALAGIGMGLGGGPTQALVMGAAPPDRAATVGSAVQLARSLGFTLGPALATATWALAGADGGVRASLVLAAVAACLAVPLLALPGRRPTAIPEKTTDAAPAAPH</sequence>
<dbReference type="OrthoDB" id="9812221at2"/>
<feature type="transmembrane region" description="Helical" evidence="7">
    <location>
        <begin position="89"/>
        <end position="112"/>
    </location>
</feature>
<evidence type="ECO:0000256" key="2">
    <source>
        <dbReference type="ARBA" id="ARBA00022448"/>
    </source>
</evidence>
<feature type="transmembrane region" description="Helical" evidence="7">
    <location>
        <begin position="272"/>
        <end position="294"/>
    </location>
</feature>
<feature type="transmembrane region" description="Helical" evidence="7">
    <location>
        <begin position="214"/>
        <end position="230"/>
    </location>
</feature>
<protein>
    <submittedName>
        <fullName evidence="9">MFS transporter</fullName>
    </submittedName>
</protein>
<dbReference type="PROSITE" id="PS50850">
    <property type="entry name" value="MFS"/>
    <property type="match status" value="1"/>
</dbReference>
<dbReference type="SUPFAM" id="SSF103473">
    <property type="entry name" value="MFS general substrate transporter"/>
    <property type="match status" value="1"/>
</dbReference>
<evidence type="ECO:0000256" key="5">
    <source>
        <dbReference type="ARBA" id="ARBA00023136"/>
    </source>
</evidence>
<dbReference type="EMBL" id="LLZG01000231">
    <property type="protein sequence ID" value="KUL32102.1"/>
    <property type="molecule type" value="Genomic_DNA"/>
</dbReference>
<dbReference type="GO" id="GO:0005886">
    <property type="term" value="C:plasma membrane"/>
    <property type="evidence" value="ECO:0007669"/>
    <property type="project" value="UniProtKB-SubCell"/>
</dbReference>
<dbReference type="InterPro" id="IPR020846">
    <property type="entry name" value="MFS_dom"/>
</dbReference>
<comment type="caution">
    <text evidence="9">The sequence shown here is derived from an EMBL/GenBank/DDBJ whole genome shotgun (WGS) entry which is preliminary data.</text>
</comment>
<evidence type="ECO:0000256" key="1">
    <source>
        <dbReference type="ARBA" id="ARBA00004651"/>
    </source>
</evidence>
<dbReference type="Proteomes" id="UP000053923">
    <property type="component" value="Unassembled WGS sequence"/>
</dbReference>
<evidence type="ECO:0000256" key="6">
    <source>
        <dbReference type="ARBA" id="ARBA00023251"/>
    </source>
</evidence>
<proteinExistence type="predicted"/>
<feature type="transmembrane region" description="Helical" evidence="7">
    <location>
        <begin position="118"/>
        <end position="136"/>
    </location>
</feature>